<proteinExistence type="predicted"/>
<accession>A0A4Q9FY20</accession>
<sequence>MQDDRDITCGDIVKGVSPEDKGAQVFRAILDLASGQRAKSEDLG</sequence>
<reference evidence="1 2" key="1">
    <citation type="submission" date="2019-02" db="EMBL/GenBank/DDBJ databases">
        <title>Paracoccus subflavus sp. nov., isolated from marine sediment of the Pacific Ocean.</title>
        <authorList>
            <person name="Zhang G."/>
        </authorList>
    </citation>
    <scope>NUCLEOTIDE SEQUENCE [LARGE SCALE GENOMIC DNA]</scope>
    <source>
        <strain evidence="1 2">GY0581</strain>
    </source>
</reference>
<name>A0A4Q9FY20_9RHOB</name>
<evidence type="ECO:0000313" key="2">
    <source>
        <dbReference type="Proteomes" id="UP000293520"/>
    </source>
</evidence>
<dbReference type="RefSeq" id="WP_130991498.1">
    <property type="nucleotide sequence ID" value="NZ_SISK01000008.1"/>
</dbReference>
<organism evidence="1 2">
    <name type="scientific">Paracoccus subflavus</name>
    <dbReference type="NCBI Taxonomy" id="2528244"/>
    <lineage>
        <taxon>Bacteria</taxon>
        <taxon>Pseudomonadati</taxon>
        <taxon>Pseudomonadota</taxon>
        <taxon>Alphaproteobacteria</taxon>
        <taxon>Rhodobacterales</taxon>
        <taxon>Paracoccaceae</taxon>
        <taxon>Paracoccus</taxon>
    </lineage>
</organism>
<dbReference type="OrthoDB" id="9804574at2"/>
<comment type="caution">
    <text evidence="1">The sequence shown here is derived from an EMBL/GenBank/DDBJ whole genome shotgun (WGS) entry which is preliminary data.</text>
</comment>
<dbReference type="Proteomes" id="UP000293520">
    <property type="component" value="Unassembled WGS sequence"/>
</dbReference>
<dbReference type="AlphaFoldDB" id="A0A4Q9FY20"/>
<evidence type="ECO:0000313" key="1">
    <source>
        <dbReference type="EMBL" id="TBN39075.1"/>
    </source>
</evidence>
<gene>
    <name evidence="1" type="ORF">EYE42_11620</name>
</gene>
<dbReference type="EMBL" id="SISK01000008">
    <property type="protein sequence ID" value="TBN39075.1"/>
    <property type="molecule type" value="Genomic_DNA"/>
</dbReference>
<protein>
    <submittedName>
        <fullName evidence="1">Uncharacterized protein</fullName>
    </submittedName>
</protein>
<keyword evidence="2" id="KW-1185">Reference proteome</keyword>